<comment type="similarity">
    <text evidence="1">Belongs to the peptidase C40 family.</text>
</comment>
<dbReference type="PANTHER" id="PTHR47053">
    <property type="entry name" value="MUREIN DD-ENDOPEPTIDASE MEPH-RELATED"/>
    <property type="match status" value="1"/>
</dbReference>
<accession>A0A859DWS0</accession>
<reference evidence="7" key="3">
    <citation type="journal article" date="2022" name="Int. J. Syst. Evol. Microbiol.">
        <title>Caproicibacterium lactatifermentans sp. nov., isolated from pit clay used for the production of Chinese strong aroma-type liquor.</title>
        <authorList>
            <person name="Wang H."/>
            <person name="Gu Y."/>
            <person name="Zhao D."/>
            <person name="Qiao Z."/>
            <person name="Zheng J."/>
            <person name="Gao J."/>
            <person name="Ren C."/>
            <person name="Xu Y."/>
        </authorList>
    </citation>
    <scope>NUCLEOTIDE SEQUENCE</scope>
    <source>
        <strain evidence="7">JNU-WLY1368</strain>
    </source>
</reference>
<protein>
    <submittedName>
        <fullName evidence="6">CHAP domain-containing protein</fullName>
    </submittedName>
</protein>
<dbReference type="EMBL" id="CP046161">
    <property type="protein sequence ID" value="QKO31161.1"/>
    <property type="molecule type" value="Genomic_DNA"/>
</dbReference>
<evidence type="ECO:0000313" key="9">
    <source>
        <dbReference type="Proteomes" id="UP000509623"/>
    </source>
</evidence>
<evidence type="ECO:0000313" key="7">
    <source>
        <dbReference type="EMBL" id="QKO31161.1"/>
    </source>
</evidence>
<organism evidence="6 8">
    <name type="scientific">Caproicibacterium lactatifermentans</name>
    <dbReference type="NCBI Taxonomy" id="2666138"/>
    <lineage>
        <taxon>Bacteria</taxon>
        <taxon>Bacillati</taxon>
        <taxon>Bacillota</taxon>
        <taxon>Clostridia</taxon>
        <taxon>Eubacteriales</taxon>
        <taxon>Oscillospiraceae</taxon>
        <taxon>Caproicibacterium</taxon>
    </lineage>
</organism>
<dbReference type="KEGG" id="clf:GJQ69_02000"/>
<evidence type="ECO:0000256" key="4">
    <source>
        <dbReference type="ARBA" id="ARBA00022807"/>
    </source>
</evidence>
<keyword evidence="9" id="KW-1185">Reference proteome</keyword>
<dbReference type="InterPro" id="IPR038765">
    <property type="entry name" value="Papain-like_cys_pep_sf"/>
</dbReference>
<feature type="domain" description="NlpC/P60" evidence="5">
    <location>
        <begin position="1"/>
        <end position="103"/>
    </location>
</feature>
<evidence type="ECO:0000313" key="6">
    <source>
        <dbReference type="EMBL" id="QKN24733.1"/>
    </source>
</evidence>
<evidence type="ECO:0000256" key="3">
    <source>
        <dbReference type="ARBA" id="ARBA00022801"/>
    </source>
</evidence>
<reference evidence="7" key="2">
    <citation type="journal article" date="2021" name="Appl. Environ. Microbiol.">
        <title>Adaptability of a Caproate-Producing Bacterium Contributes to Its Dominance in an Anaerobic Fermentation System.</title>
        <authorList>
            <person name="Wang H."/>
            <person name="Gu Y."/>
            <person name="Zhou W."/>
            <person name="Zhao D."/>
            <person name="Qiao Z."/>
            <person name="Zheng J."/>
            <person name="Gao J."/>
            <person name="Chen X."/>
            <person name="Ren C."/>
            <person name="Xu Y."/>
        </authorList>
    </citation>
    <scope>NUCLEOTIDE SEQUENCE</scope>
    <source>
        <strain evidence="7">JNU-WLY1368</strain>
    </source>
</reference>
<dbReference type="InterPro" id="IPR051202">
    <property type="entry name" value="Peptidase_C40"/>
</dbReference>
<gene>
    <name evidence="6" type="ORF">GJQ69_02000</name>
    <name evidence="7" type="ORF">GKP14_02360</name>
</gene>
<dbReference type="Pfam" id="PF00877">
    <property type="entry name" value="NLPC_P60"/>
    <property type="match status" value="1"/>
</dbReference>
<proteinExistence type="inferred from homology"/>
<keyword evidence="2" id="KW-0645">Protease</keyword>
<dbReference type="Proteomes" id="UP000501316">
    <property type="component" value="Chromosome"/>
</dbReference>
<keyword evidence="4" id="KW-0788">Thiol protease</keyword>
<dbReference type="PROSITE" id="PS51935">
    <property type="entry name" value="NLPC_P60"/>
    <property type="match status" value="1"/>
</dbReference>
<evidence type="ECO:0000259" key="5">
    <source>
        <dbReference type="PROSITE" id="PS51935"/>
    </source>
</evidence>
<dbReference type="GO" id="GO:0008234">
    <property type="term" value="F:cysteine-type peptidase activity"/>
    <property type="evidence" value="ECO:0007669"/>
    <property type="project" value="UniProtKB-KW"/>
</dbReference>
<evidence type="ECO:0000256" key="1">
    <source>
        <dbReference type="ARBA" id="ARBA00007074"/>
    </source>
</evidence>
<dbReference type="EMBL" id="CP046051">
    <property type="protein sequence ID" value="QKN24733.1"/>
    <property type="molecule type" value="Genomic_DNA"/>
</dbReference>
<dbReference type="Gene3D" id="3.90.1720.10">
    <property type="entry name" value="endopeptidase domain like (from Nostoc punctiforme)"/>
    <property type="match status" value="1"/>
</dbReference>
<evidence type="ECO:0000256" key="2">
    <source>
        <dbReference type="ARBA" id="ARBA00022670"/>
    </source>
</evidence>
<reference evidence="8 9" key="1">
    <citation type="submission" date="2019-11" db="EMBL/GenBank/DDBJ databases">
        <authorList>
            <person name="Ren C."/>
            <person name="Wang H."/>
            <person name="Xu Y."/>
        </authorList>
    </citation>
    <scope>NUCLEOTIDE SEQUENCE [LARGE SCALE GENOMIC DNA]</scope>
    <source>
        <strain evidence="9">JNU-WLY1368</strain>
        <strain evidence="6 8">LBM 19010</strain>
    </source>
</reference>
<dbReference type="PANTHER" id="PTHR47053:SF1">
    <property type="entry name" value="MUREIN DD-ENDOPEPTIDASE MEPH-RELATED"/>
    <property type="match status" value="1"/>
</dbReference>
<dbReference type="GO" id="GO:0006508">
    <property type="term" value="P:proteolysis"/>
    <property type="evidence" value="ECO:0007669"/>
    <property type="project" value="UniProtKB-KW"/>
</dbReference>
<dbReference type="SUPFAM" id="SSF54001">
    <property type="entry name" value="Cysteine proteinases"/>
    <property type="match status" value="1"/>
</dbReference>
<dbReference type="Proteomes" id="UP000509623">
    <property type="component" value="Chromosome"/>
</dbReference>
<sequence length="103" mass="11309">MGGYSPSGFDCSGFVCWVFSHCGYNLSRTTAQGIYDQCQKISVSEARPGDIVFFTGTYSCGETITHVGIYTGSGTMIHAGSPVQYSSIDTSYWRQHFYAFGRL</sequence>
<dbReference type="InterPro" id="IPR000064">
    <property type="entry name" value="NLP_P60_dom"/>
</dbReference>
<evidence type="ECO:0000313" key="8">
    <source>
        <dbReference type="Proteomes" id="UP000501316"/>
    </source>
</evidence>
<keyword evidence="3" id="KW-0378">Hydrolase</keyword>
<dbReference type="AlphaFoldDB" id="A0A859DWS0"/>
<name>A0A859DWS0_9FIRM</name>